<keyword evidence="5" id="KW-1185">Reference proteome</keyword>
<dbReference type="AlphaFoldDB" id="B9XJT8"/>
<feature type="domain" description="N-acetyltransferase" evidence="3">
    <location>
        <begin position="34"/>
        <end position="210"/>
    </location>
</feature>
<reference evidence="4 5" key="1">
    <citation type="journal article" date="2011" name="J. Bacteriol.">
        <title>Genome sequence of 'Pedosphaera parvula' Ellin514, an aerobic Verrucomicrobial isolate from pasture soil.</title>
        <authorList>
            <person name="Kant R."/>
            <person name="van Passel M.W."/>
            <person name="Sangwan P."/>
            <person name="Palva A."/>
            <person name="Lucas S."/>
            <person name="Copeland A."/>
            <person name="Lapidus A."/>
            <person name="Glavina Del Rio T."/>
            <person name="Dalin E."/>
            <person name="Tice H."/>
            <person name="Bruce D."/>
            <person name="Goodwin L."/>
            <person name="Pitluck S."/>
            <person name="Chertkov O."/>
            <person name="Larimer F.W."/>
            <person name="Land M.L."/>
            <person name="Hauser L."/>
            <person name="Brettin T.S."/>
            <person name="Detter J.C."/>
            <person name="Han S."/>
            <person name="de Vos W.M."/>
            <person name="Janssen P.H."/>
            <person name="Smidt H."/>
        </authorList>
    </citation>
    <scope>NUCLEOTIDE SEQUENCE [LARGE SCALE GENOMIC DNA]</scope>
    <source>
        <strain evidence="4 5">Ellin514</strain>
    </source>
</reference>
<organism evidence="4 5">
    <name type="scientific">Pedosphaera parvula (strain Ellin514)</name>
    <dbReference type="NCBI Taxonomy" id="320771"/>
    <lineage>
        <taxon>Bacteria</taxon>
        <taxon>Pseudomonadati</taxon>
        <taxon>Verrucomicrobiota</taxon>
        <taxon>Pedosphaerae</taxon>
        <taxon>Pedosphaerales</taxon>
        <taxon>Pedosphaeraceae</taxon>
        <taxon>Pedosphaera</taxon>
    </lineage>
</organism>
<dbReference type="PROSITE" id="PS51186">
    <property type="entry name" value="GNAT"/>
    <property type="match status" value="1"/>
</dbReference>
<evidence type="ECO:0000313" key="5">
    <source>
        <dbReference type="Proteomes" id="UP000003688"/>
    </source>
</evidence>
<dbReference type="STRING" id="320771.Cflav_PD2768"/>
<gene>
    <name evidence="4" type="ORF">Cflav_PD2768</name>
</gene>
<dbReference type="PANTHER" id="PTHR43877">
    <property type="entry name" value="AMINOALKYLPHOSPHONATE N-ACETYLTRANSFERASE-RELATED-RELATED"/>
    <property type="match status" value="1"/>
</dbReference>
<sequence length="211" mass="23858">MNYPVYSAFHRCRLRTKVILFKGQLRSRSVTMNHSLRLCRETDIPALEELIPLSVRTLQSPCYSVSQMEAALGPVFGVDRQLILDQTYFIVEEQGRVVGCGGWSRRKTLFGSDEGRSEAQNPLLNPLQDAARIRAFFVHPDFARRGIGRALLFACEKACIQAGFQRAELVATLAGEPLYTNYGYAEFERYSIPLAHGLSLPVVRMRKVFLL</sequence>
<evidence type="ECO:0000259" key="3">
    <source>
        <dbReference type="PROSITE" id="PS51186"/>
    </source>
</evidence>
<dbReference type="InterPro" id="IPR016181">
    <property type="entry name" value="Acyl_CoA_acyltransferase"/>
</dbReference>
<dbReference type="InterPro" id="IPR000182">
    <property type="entry name" value="GNAT_dom"/>
</dbReference>
<keyword evidence="2" id="KW-0012">Acyltransferase</keyword>
<evidence type="ECO:0000313" key="4">
    <source>
        <dbReference type="EMBL" id="EEF59964.1"/>
    </source>
</evidence>
<keyword evidence="1 4" id="KW-0808">Transferase</keyword>
<dbReference type="Pfam" id="PF00583">
    <property type="entry name" value="Acetyltransf_1"/>
    <property type="match status" value="1"/>
</dbReference>
<dbReference type="CDD" id="cd04301">
    <property type="entry name" value="NAT_SF"/>
    <property type="match status" value="1"/>
</dbReference>
<dbReference type="SUPFAM" id="SSF55729">
    <property type="entry name" value="Acyl-CoA N-acyltransferases (Nat)"/>
    <property type="match status" value="1"/>
</dbReference>
<dbReference type="Gene3D" id="3.40.630.30">
    <property type="match status" value="1"/>
</dbReference>
<name>B9XJT8_PEDPL</name>
<accession>B9XJT8</accession>
<dbReference type="GO" id="GO:0016747">
    <property type="term" value="F:acyltransferase activity, transferring groups other than amino-acyl groups"/>
    <property type="evidence" value="ECO:0007669"/>
    <property type="project" value="InterPro"/>
</dbReference>
<evidence type="ECO:0000256" key="1">
    <source>
        <dbReference type="ARBA" id="ARBA00022679"/>
    </source>
</evidence>
<protein>
    <submittedName>
        <fullName evidence="4">GCN5-related N-acetyltransferase</fullName>
    </submittedName>
</protein>
<comment type="caution">
    <text evidence="4">The sequence shown here is derived from an EMBL/GenBank/DDBJ whole genome shotgun (WGS) entry which is preliminary data.</text>
</comment>
<dbReference type="Proteomes" id="UP000003688">
    <property type="component" value="Unassembled WGS sequence"/>
</dbReference>
<dbReference type="PANTHER" id="PTHR43877:SF1">
    <property type="entry name" value="ACETYLTRANSFERASE"/>
    <property type="match status" value="1"/>
</dbReference>
<dbReference type="EMBL" id="ABOX02000022">
    <property type="protein sequence ID" value="EEF59964.1"/>
    <property type="molecule type" value="Genomic_DNA"/>
</dbReference>
<proteinExistence type="predicted"/>
<evidence type="ECO:0000256" key="2">
    <source>
        <dbReference type="ARBA" id="ARBA00023315"/>
    </source>
</evidence>
<dbReference type="InterPro" id="IPR050832">
    <property type="entry name" value="Bact_Acetyltransf"/>
</dbReference>